<gene>
    <name evidence="1" type="ORF">H7A79_0483</name>
</gene>
<reference evidence="1" key="1">
    <citation type="submission" date="2024-06" db="EMBL/GenBank/DDBJ databases">
        <title>Complete Genome Sequence of mouse commensal type strain Neisseria musculi.</title>
        <authorList>
            <person name="Thapa E."/>
            <person name="Aluvathingal J."/>
            <person name="Nadendla S."/>
            <person name="Mehta A."/>
            <person name="Tettelin H."/>
            <person name="Weyand N.J."/>
        </authorList>
    </citation>
    <scope>NUCLEOTIDE SEQUENCE</scope>
    <source>
        <strain evidence="1">NW831</strain>
    </source>
</reference>
<dbReference type="Proteomes" id="UP000516412">
    <property type="component" value="Chromosome"/>
</dbReference>
<dbReference type="AlphaFoldDB" id="A0A7H1MBG3"/>
<organism evidence="1 2">
    <name type="scientific">Neisseria musculi</name>
    <dbReference type="NCBI Taxonomy" id="1815583"/>
    <lineage>
        <taxon>Bacteria</taxon>
        <taxon>Pseudomonadati</taxon>
        <taxon>Pseudomonadota</taxon>
        <taxon>Betaproteobacteria</taxon>
        <taxon>Neisseriales</taxon>
        <taxon>Neisseriaceae</taxon>
        <taxon>Neisseria</taxon>
    </lineage>
</organism>
<dbReference type="KEGG" id="nmus:H7A79_0483"/>
<name>A0A7H1MBG3_9NEIS</name>
<sequence length="170" mass="19285">METDNRIRVVSLILESPPLRVWQDLEISILPELEKTYSREIEIIDIEAISPVCWPNMFAQKQEKHTAALKTAISNQPGSGKTAFNSGKTAMKQAARLKVNKLPPETEQFFDGFLLFHLIPKAEYETEEKLALIEYYLSISDELSSLSGSGRNRALREKMYAQAEQLIAAR</sequence>
<evidence type="ECO:0000313" key="2">
    <source>
        <dbReference type="Proteomes" id="UP000516412"/>
    </source>
</evidence>
<accession>A0A7H1MBG3</accession>
<keyword evidence="2" id="KW-1185">Reference proteome</keyword>
<dbReference type="EMBL" id="CP060414">
    <property type="protein sequence ID" value="QNT58978.1"/>
    <property type="molecule type" value="Genomic_DNA"/>
</dbReference>
<proteinExistence type="predicted"/>
<protein>
    <submittedName>
        <fullName evidence="1">Uncharacterized protein</fullName>
    </submittedName>
</protein>
<evidence type="ECO:0000313" key="1">
    <source>
        <dbReference type="EMBL" id="QNT58978.1"/>
    </source>
</evidence>